<proteinExistence type="predicted"/>
<dbReference type="AlphaFoldDB" id="A0A5C1Y5Q7"/>
<dbReference type="EMBL" id="CP043504">
    <property type="protein sequence ID" value="QEO09121.1"/>
    <property type="molecule type" value="Genomic_DNA"/>
</dbReference>
<dbReference type="Gene3D" id="3.40.50.300">
    <property type="entry name" value="P-loop containing nucleotide triphosphate hydrolases"/>
    <property type="match status" value="1"/>
</dbReference>
<keyword evidence="2" id="KW-1185">Reference proteome</keyword>
<dbReference type="InterPro" id="IPR027417">
    <property type="entry name" value="P-loop_NTPase"/>
</dbReference>
<evidence type="ECO:0000313" key="1">
    <source>
        <dbReference type="EMBL" id="QEO09121.1"/>
    </source>
</evidence>
<evidence type="ECO:0000313" key="2">
    <source>
        <dbReference type="Proteomes" id="UP000322159"/>
    </source>
</evidence>
<organism evidence="1 2">
    <name type="scientific">Protaetiibacter larvae</name>
    <dbReference type="NCBI Taxonomy" id="2592654"/>
    <lineage>
        <taxon>Bacteria</taxon>
        <taxon>Bacillati</taxon>
        <taxon>Actinomycetota</taxon>
        <taxon>Actinomycetes</taxon>
        <taxon>Micrococcales</taxon>
        <taxon>Microbacteriaceae</taxon>
        <taxon>Protaetiibacter</taxon>
    </lineage>
</organism>
<dbReference type="KEGG" id="lyk:FLP23_03270"/>
<gene>
    <name evidence="1" type="ORF">FLP23_03270</name>
</gene>
<dbReference type="OrthoDB" id="3775353at2"/>
<reference evidence="1 2" key="1">
    <citation type="submission" date="2019-09" db="EMBL/GenBank/DDBJ databases">
        <title>Genome sequencing of strain KACC 19322.</title>
        <authorList>
            <person name="Heo J."/>
            <person name="Kim S.-J."/>
            <person name="Kim J.-S."/>
            <person name="Hong S.-B."/>
            <person name="Kwon S.-W."/>
        </authorList>
    </citation>
    <scope>NUCLEOTIDE SEQUENCE [LARGE SCALE GENOMIC DNA]</scope>
    <source>
        <strain evidence="1 2">KACC 19322</strain>
    </source>
</reference>
<name>A0A5C1Y5Q7_9MICO</name>
<accession>A0A5C1Y5Q7</accession>
<evidence type="ECO:0008006" key="3">
    <source>
        <dbReference type="Google" id="ProtNLM"/>
    </source>
</evidence>
<dbReference type="RefSeq" id="WP_149324551.1">
    <property type="nucleotide sequence ID" value="NZ_CP043504.1"/>
</dbReference>
<dbReference type="Proteomes" id="UP000322159">
    <property type="component" value="Chromosome"/>
</dbReference>
<sequence length="205" mass="21382">MRIELSGVAKGRDGAALPATSLELASGRLALIEAETAERPTVLGLIATGRMRPDRGTVRIDGRADAARIRREVALVDAPSVSEPPPGVTLLAVATEELMFAGRPSTRAAARRVLESLGAPGAADTRLADLHPATRVRILSELALLRPGVQGLVVVSPDRHGGEAARWHRALAAIAERDVAVLAIIGRPAMSALTLRDTPAGRDAA</sequence>
<protein>
    <recommendedName>
        <fullName evidence="3">ABC transporter ATP-binding protein</fullName>
    </recommendedName>
</protein>